<evidence type="ECO:0000256" key="1">
    <source>
        <dbReference type="SAM" id="SignalP"/>
    </source>
</evidence>
<accession>A0A1W1Y7X0</accession>
<name>A0A1W1Y7X0_9FLAO</name>
<protein>
    <submittedName>
        <fullName evidence="2">Gliding motility-associated C-terminal domain-containing protein</fullName>
    </submittedName>
</protein>
<sequence length="382" mass="42313">MKSFFYSICFLVGCLANAQTALYHTGDMQFHAGAQVGFHTSFINDAPFDQNLGLAGFYGSNFLNIQGSVSPVFYDFEINADNGLILNTAASATNSVNFIYGDIISQKSLQDIYFGLLADAMYTGESNVSKIDSYALITNQQAYSFPVGDETQLRPLILNSNSANLTARCAYFFENPNSPLSFSDIFDTGERERQLDLVNTKEFWRVEGSVPSTVTLSWNLRSEIANLTEETENLLVVGWNKTLREWSILGNSAVSGDASNGIITSGTFVPDDYDIITIGSLLVPQDRLTIDNFYLSPNGDGINDALVIEELALSSQNELKIYDRNGLLVFQKENYTNEFTGISNVDNLVINREAGLPGGVYFYIVNMYDLGYEFQGFLYLAQ</sequence>
<dbReference type="Pfam" id="PF13585">
    <property type="entry name" value="CHU_C"/>
    <property type="match status" value="1"/>
</dbReference>
<proteinExistence type="predicted"/>
<feature type="chain" id="PRO_5012348208" evidence="1">
    <location>
        <begin position="19"/>
        <end position="382"/>
    </location>
</feature>
<gene>
    <name evidence="2" type="ORF">SAMN05660703_0112</name>
</gene>
<reference evidence="2 3" key="1">
    <citation type="submission" date="2017-04" db="EMBL/GenBank/DDBJ databases">
        <authorList>
            <person name="Afonso C.L."/>
            <person name="Miller P.J."/>
            <person name="Scott M.A."/>
            <person name="Spackman E."/>
            <person name="Goraichik I."/>
            <person name="Dimitrov K.M."/>
            <person name="Suarez D.L."/>
            <person name="Swayne D.E."/>
        </authorList>
    </citation>
    <scope>NUCLEOTIDE SEQUENCE [LARGE SCALE GENOMIC DNA]</scope>
    <source>
        <strain evidence="2 3">DSM 21164</strain>
    </source>
</reference>
<dbReference type="OrthoDB" id="1489185at2"/>
<keyword evidence="3" id="KW-1185">Reference proteome</keyword>
<dbReference type="RefSeq" id="WP_084059358.1">
    <property type="nucleotide sequence ID" value="NZ_FWXO01000001.1"/>
</dbReference>
<keyword evidence="1" id="KW-0732">Signal</keyword>
<dbReference type="AlphaFoldDB" id="A0A1W1Y7X0"/>
<dbReference type="EMBL" id="FWXO01000001">
    <property type="protein sequence ID" value="SMC32225.1"/>
    <property type="molecule type" value="Genomic_DNA"/>
</dbReference>
<evidence type="ECO:0000313" key="2">
    <source>
        <dbReference type="EMBL" id="SMC32225.1"/>
    </source>
</evidence>
<dbReference type="STRING" id="504486.SAMN05660703_0112"/>
<dbReference type="Proteomes" id="UP000192360">
    <property type="component" value="Unassembled WGS sequence"/>
</dbReference>
<feature type="signal peptide" evidence="1">
    <location>
        <begin position="1"/>
        <end position="18"/>
    </location>
</feature>
<organism evidence="2 3">
    <name type="scientific">Cellulophaga tyrosinoxydans</name>
    <dbReference type="NCBI Taxonomy" id="504486"/>
    <lineage>
        <taxon>Bacteria</taxon>
        <taxon>Pseudomonadati</taxon>
        <taxon>Bacteroidota</taxon>
        <taxon>Flavobacteriia</taxon>
        <taxon>Flavobacteriales</taxon>
        <taxon>Flavobacteriaceae</taxon>
        <taxon>Cellulophaga</taxon>
    </lineage>
</organism>
<evidence type="ECO:0000313" key="3">
    <source>
        <dbReference type="Proteomes" id="UP000192360"/>
    </source>
</evidence>